<feature type="non-terminal residue" evidence="2">
    <location>
        <position position="1"/>
    </location>
</feature>
<dbReference type="Gene3D" id="3.40.50.1820">
    <property type="entry name" value="alpha/beta hydrolase"/>
    <property type="match status" value="1"/>
</dbReference>
<dbReference type="InterPro" id="IPR029058">
    <property type="entry name" value="AB_hydrolase_fold"/>
</dbReference>
<feature type="domain" description="Dienelactone hydrolase" evidence="1">
    <location>
        <begin position="3"/>
        <end position="110"/>
    </location>
</feature>
<dbReference type="InterPro" id="IPR002925">
    <property type="entry name" value="Dienelactn_hydro"/>
</dbReference>
<dbReference type="EMBL" id="UINC01117915">
    <property type="protein sequence ID" value="SVC90675.1"/>
    <property type="molecule type" value="Genomic_DNA"/>
</dbReference>
<dbReference type="AlphaFoldDB" id="A0A382R0N4"/>
<accession>A0A382R0N4</accession>
<proteinExistence type="predicted"/>
<reference evidence="2" key="1">
    <citation type="submission" date="2018-05" db="EMBL/GenBank/DDBJ databases">
        <authorList>
            <person name="Lanie J.A."/>
            <person name="Ng W.-L."/>
            <person name="Kazmierczak K.M."/>
            <person name="Andrzejewski T.M."/>
            <person name="Davidsen T.M."/>
            <person name="Wayne K.J."/>
            <person name="Tettelin H."/>
            <person name="Glass J.I."/>
            <person name="Rusch D."/>
            <person name="Podicherti R."/>
            <person name="Tsui H.-C.T."/>
            <person name="Winkler M.E."/>
        </authorList>
    </citation>
    <scope>NUCLEOTIDE SEQUENCE</scope>
</reference>
<sequence>PRIDPRRVAVTGWSLGGGVALFSAWMPLIEAIAPEGRFAAHLSFYPPCMFDMELIEFSEAPIHILAGELDDWVPADACEDLAADLMAEGVNVGITVYPNAHHGFDREGPLSVAEKGYTASGCHFRMRGDGALLMNFLNIPMITPFRQKIALAFCAGRGPTIGGNPEARKASFEFARNFMTEHISR</sequence>
<evidence type="ECO:0000313" key="2">
    <source>
        <dbReference type="EMBL" id="SVC90675.1"/>
    </source>
</evidence>
<organism evidence="2">
    <name type="scientific">marine metagenome</name>
    <dbReference type="NCBI Taxonomy" id="408172"/>
    <lineage>
        <taxon>unclassified sequences</taxon>
        <taxon>metagenomes</taxon>
        <taxon>ecological metagenomes</taxon>
    </lineage>
</organism>
<name>A0A382R0N4_9ZZZZ</name>
<dbReference type="GO" id="GO:0016787">
    <property type="term" value="F:hydrolase activity"/>
    <property type="evidence" value="ECO:0007669"/>
    <property type="project" value="InterPro"/>
</dbReference>
<gene>
    <name evidence="2" type="ORF">METZ01_LOCUS343529</name>
</gene>
<protein>
    <recommendedName>
        <fullName evidence="1">Dienelactone hydrolase domain-containing protein</fullName>
    </recommendedName>
</protein>
<dbReference type="Pfam" id="PF01738">
    <property type="entry name" value="DLH"/>
    <property type="match status" value="1"/>
</dbReference>
<dbReference type="SUPFAM" id="SSF53474">
    <property type="entry name" value="alpha/beta-Hydrolases"/>
    <property type="match status" value="1"/>
</dbReference>
<evidence type="ECO:0000259" key="1">
    <source>
        <dbReference type="Pfam" id="PF01738"/>
    </source>
</evidence>